<evidence type="ECO:0000256" key="1">
    <source>
        <dbReference type="ARBA" id="ARBA00010923"/>
    </source>
</evidence>
<comment type="caution">
    <text evidence="5">The sequence shown here is derived from an EMBL/GenBank/DDBJ whole genome shotgun (WGS) entry which is preliminary data.</text>
</comment>
<dbReference type="GO" id="GO:0016787">
    <property type="term" value="F:hydrolase activity"/>
    <property type="evidence" value="ECO:0007669"/>
    <property type="project" value="UniProtKB-KW"/>
</dbReference>
<keyword evidence="2" id="KW-0680">Restriction system</keyword>
<dbReference type="SUPFAM" id="SSF116734">
    <property type="entry name" value="DNA methylase specificity domain"/>
    <property type="match status" value="2"/>
</dbReference>
<keyword evidence="5" id="KW-0255">Endonuclease</keyword>
<comment type="similarity">
    <text evidence="1">Belongs to the type-I restriction system S methylase family.</text>
</comment>
<keyword evidence="5" id="KW-0378">Hydrolase</keyword>
<gene>
    <name evidence="5" type="ORF">ACFHYO_11815</name>
</gene>
<feature type="domain" description="Type I restriction modification DNA specificity" evidence="4">
    <location>
        <begin position="295"/>
        <end position="428"/>
    </location>
</feature>
<proteinExistence type="inferred from homology"/>
<dbReference type="Pfam" id="PF01420">
    <property type="entry name" value="Methylase_S"/>
    <property type="match status" value="2"/>
</dbReference>
<organism evidence="5 6">
    <name type="scientific">Paracoccus panacisoli</name>
    <dbReference type="NCBI Taxonomy" id="1510163"/>
    <lineage>
        <taxon>Bacteria</taxon>
        <taxon>Pseudomonadati</taxon>
        <taxon>Pseudomonadota</taxon>
        <taxon>Alphaproteobacteria</taxon>
        <taxon>Rhodobacterales</taxon>
        <taxon>Paracoccaceae</taxon>
        <taxon>Paracoccus</taxon>
    </lineage>
</organism>
<dbReference type="RefSeq" id="WP_394320628.1">
    <property type="nucleotide sequence ID" value="NZ_JBHMQU010000054.1"/>
</dbReference>
<evidence type="ECO:0000259" key="4">
    <source>
        <dbReference type="Pfam" id="PF01420"/>
    </source>
</evidence>
<dbReference type="EC" id="3.1.21.-" evidence="5"/>
<keyword evidence="3" id="KW-0238">DNA-binding</keyword>
<evidence type="ECO:0000256" key="2">
    <source>
        <dbReference type="ARBA" id="ARBA00022747"/>
    </source>
</evidence>
<dbReference type="InterPro" id="IPR051212">
    <property type="entry name" value="Type-I_RE_S_subunit"/>
</dbReference>
<dbReference type="CDD" id="cd17256">
    <property type="entry name" value="RMtype1_S_EcoJA65PI-TRD1-CR1_like"/>
    <property type="match status" value="1"/>
</dbReference>
<evidence type="ECO:0000313" key="6">
    <source>
        <dbReference type="Proteomes" id="UP001589920"/>
    </source>
</evidence>
<dbReference type="EMBL" id="JBHMQU010000054">
    <property type="protein sequence ID" value="MFC0812795.1"/>
    <property type="molecule type" value="Genomic_DNA"/>
</dbReference>
<dbReference type="PANTHER" id="PTHR43140:SF1">
    <property type="entry name" value="TYPE I RESTRICTION ENZYME ECOKI SPECIFICITY SUBUNIT"/>
    <property type="match status" value="1"/>
</dbReference>
<dbReference type="Proteomes" id="UP001589920">
    <property type="component" value="Unassembled WGS sequence"/>
</dbReference>
<dbReference type="GO" id="GO:0004519">
    <property type="term" value="F:endonuclease activity"/>
    <property type="evidence" value="ECO:0007669"/>
    <property type="project" value="UniProtKB-KW"/>
</dbReference>
<dbReference type="PANTHER" id="PTHR43140">
    <property type="entry name" value="TYPE-1 RESTRICTION ENZYME ECOKI SPECIFICITY PROTEIN"/>
    <property type="match status" value="1"/>
</dbReference>
<dbReference type="Gene3D" id="3.90.220.20">
    <property type="entry name" value="DNA methylase specificity domains"/>
    <property type="match status" value="2"/>
</dbReference>
<dbReference type="InterPro" id="IPR044946">
    <property type="entry name" value="Restrct_endonuc_typeI_TRD_sf"/>
</dbReference>
<accession>A0ABV6T6D0</accession>
<dbReference type="InterPro" id="IPR000055">
    <property type="entry name" value="Restrct_endonuc_typeI_TRD"/>
</dbReference>
<reference evidence="5 6" key="1">
    <citation type="submission" date="2024-09" db="EMBL/GenBank/DDBJ databases">
        <authorList>
            <person name="Sun Q."/>
            <person name="Mori K."/>
        </authorList>
    </citation>
    <scope>NUCLEOTIDE SEQUENCE [LARGE SCALE GENOMIC DNA]</scope>
    <source>
        <strain evidence="5 6">KCTC 42086</strain>
    </source>
</reference>
<evidence type="ECO:0000256" key="3">
    <source>
        <dbReference type="ARBA" id="ARBA00023125"/>
    </source>
</evidence>
<dbReference type="CDD" id="cd17252">
    <property type="entry name" value="RMtype1_S_EcoKI-TRD1-CR1_like"/>
    <property type="match status" value="1"/>
</dbReference>
<sequence length="499" mass="54962">MSDLPDAWSVAEGDALFHSVRGVTYNKSDASSVWADGLVPVLRANNIADGKIRADDLVYVPSSYVSPNQYLRSGDLLIATSSGSRTVVGKAATASTEHSQYAFGAFCTVARPRVEDLGPWLSLFSRTPAYRNYVERVALGISINNLRGSDLKSMPIDVPPLPEQRRIVAKIDSLSGKSRRARDHLDHIPRLIEKYKQAVLAAAFRGDLTREWRMNCDPISPDDTLTEVAAARSSLVVAKTRSRFFKDVAAAGSRVAVDLGSLPSSWAWTTLENITDPTRVIQYGILKPGPHVEDGIPYVKVMNIRNERIHLSTIRKTSAAIHEQYRRSTIRKGDILLTIRGTVGRIAAVPPDLDNGNITQDSVRIAVLPAVNTKYIFWYLLSPFAQAYFLANQKGVAVRGINVGDVRPMEVPLPSRAEQDELVRRIEAAFTWIDRLSVDTTRARQLIGHLDQAVLANAFRGELVPQDPDDEPASVLLQRIKAERAAAPKTKRGRKASVG</sequence>
<keyword evidence="5" id="KW-0540">Nuclease</keyword>
<name>A0ABV6T6D0_9RHOB</name>
<evidence type="ECO:0000313" key="5">
    <source>
        <dbReference type="EMBL" id="MFC0812795.1"/>
    </source>
</evidence>
<protein>
    <submittedName>
        <fullName evidence="5">Restriction endonuclease subunit S</fullName>
        <ecNumber evidence="5">3.1.21.-</ecNumber>
    </submittedName>
</protein>
<feature type="domain" description="Type I restriction modification DNA specificity" evidence="4">
    <location>
        <begin position="7"/>
        <end position="175"/>
    </location>
</feature>
<keyword evidence="6" id="KW-1185">Reference proteome</keyword>